<feature type="compositionally biased region" description="Polar residues" evidence="2">
    <location>
        <begin position="675"/>
        <end position="687"/>
    </location>
</feature>
<comment type="caution">
    <text evidence="4">The sequence shown here is derived from an EMBL/GenBank/DDBJ whole genome shotgun (WGS) entry which is preliminary data.</text>
</comment>
<organism evidence="4 5">
    <name type="scientific">Apatococcus lobatus</name>
    <dbReference type="NCBI Taxonomy" id="904363"/>
    <lineage>
        <taxon>Eukaryota</taxon>
        <taxon>Viridiplantae</taxon>
        <taxon>Chlorophyta</taxon>
        <taxon>core chlorophytes</taxon>
        <taxon>Trebouxiophyceae</taxon>
        <taxon>Chlorellales</taxon>
        <taxon>Chlorellaceae</taxon>
        <taxon>Apatococcus</taxon>
    </lineage>
</organism>
<dbReference type="Pfam" id="PF13815">
    <property type="entry name" value="Dzip-like_N"/>
    <property type="match status" value="1"/>
</dbReference>
<feature type="compositionally biased region" description="Polar residues" evidence="2">
    <location>
        <begin position="462"/>
        <end position="473"/>
    </location>
</feature>
<feature type="compositionally biased region" description="Low complexity" evidence="2">
    <location>
        <begin position="688"/>
        <end position="706"/>
    </location>
</feature>
<feature type="region of interest" description="Disordered" evidence="2">
    <location>
        <begin position="649"/>
        <end position="909"/>
    </location>
</feature>
<dbReference type="PANTHER" id="PTHR21502">
    <property type="entry name" value="ZINC FINGER PROTEIN DZIP1"/>
    <property type="match status" value="1"/>
</dbReference>
<feature type="compositionally biased region" description="Polar residues" evidence="2">
    <location>
        <begin position="805"/>
        <end position="836"/>
    </location>
</feature>
<dbReference type="InterPro" id="IPR032714">
    <property type="entry name" value="DZIP1_N"/>
</dbReference>
<gene>
    <name evidence="4" type="ORF">WJX74_004387</name>
</gene>
<feature type="compositionally biased region" description="Polar residues" evidence="2">
    <location>
        <begin position="845"/>
        <end position="862"/>
    </location>
</feature>
<dbReference type="GO" id="GO:0005737">
    <property type="term" value="C:cytoplasm"/>
    <property type="evidence" value="ECO:0007669"/>
    <property type="project" value="UniProtKB-SubCell"/>
</dbReference>
<evidence type="ECO:0000256" key="1">
    <source>
        <dbReference type="ARBA" id="ARBA00023054"/>
    </source>
</evidence>
<protein>
    <recommendedName>
        <fullName evidence="3">Cilium assembly protein DZIP1 N-terminal domain-containing protein</fullName>
    </recommendedName>
</protein>
<accession>A0AAW1QAR5</accession>
<feature type="region of interest" description="Disordered" evidence="2">
    <location>
        <begin position="455"/>
        <end position="517"/>
    </location>
</feature>
<dbReference type="InterPro" id="IPR051241">
    <property type="entry name" value="DZIP_RILPL"/>
</dbReference>
<feature type="compositionally biased region" description="Basic and acidic residues" evidence="2">
    <location>
        <begin position="866"/>
        <end position="880"/>
    </location>
</feature>
<evidence type="ECO:0000259" key="3">
    <source>
        <dbReference type="Pfam" id="PF13815"/>
    </source>
</evidence>
<dbReference type="AlphaFoldDB" id="A0AAW1QAR5"/>
<evidence type="ECO:0000313" key="4">
    <source>
        <dbReference type="EMBL" id="KAK9817489.1"/>
    </source>
</evidence>
<feature type="region of interest" description="Disordered" evidence="2">
    <location>
        <begin position="280"/>
        <end position="301"/>
    </location>
</feature>
<dbReference type="Proteomes" id="UP001438707">
    <property type="component" value="Unassembled WGS sequence"/>
</dbReference>
<name>A0AAW1QAR5_9CHLO</name>
<dbReference type="PANTHER" id="PTHR21502:SF3">
    <property type="entry name" value="CILIUM ASSEMBLY PROTEIN DZIP1L"/>
    <property type="match status" value="1"/>
</dbReference>
<dbReference type="EMBL" id="JALJOS010000068">
    <property type="protein sequence ID" value="KAK9817489.1"/>
    <property type="molecule type" value="Genomic_DNA"/>
</dbReference>
<feature type="compositionally biased region" description="Basic and acidic residues" evidence="2">
    <location>
        <begin position="280"/>
        <end position="289"/>
    </location>
</feature>
<dbReference type="GO" id="GO:0008270">
    <property type="term" value="F:zinc ion binding"/>
    <property type="evidence" value="ECO:0007669"/>
    <property type="project" value="UniProtKB-KW"/>
</dbReference>
<keyword evidence="1" id="KW-0175">Coiled coil</keyword>
<feature type="region of interest" description="Disordered" evidence="2">
    <location>
        <begin position="234"/>
        <end position="257"/>
    </location>
</feature>
<reference evidence="4 5" key="1">
    <citation type="journal article" date="2024" name="Nat. Commun.">
        <title>Phylogenomics reveals the evolutionary origins of lichenization in chlorophyte algae.</title>
        <authorList>
            <person name="Puginier C."/>
            <person name="Libourel C."/>
            <person name="Otte J."/>
            <person name="Skaloud P."/>
            <person name="Haon M."/>
            <person name="Grisel S."/>
            <person name="Petersen M."/>
            <person name="Berrin J.G."/>
            <person name="Delaux P.M."/>
            <person name="Dal Grande F."/>
            <person name="Keller J."/>
        </authorList>
    </citation>
    <scope>NUCLEOTIDE SEQUENCE [LARGE SCALE GENOMIC DNA]</scope>
    <source>
        <strain evidence="4 5">SAG 2145</strain>
    </source>
</reference>
<evidence type="ECO:0000313" key="5">
    <source>
        <dbReference type="Proteomes" id="UP001438707"/>
    </source>
</evidence>
<proteinExistence type="predicted"/>
<keyword evidence="5" id="KW-1185">Reference proteome</keyword>
<evidence type="ECO:0000256" key="2">
    <source>
        <dbReference type="SAM" id="MobiDB-lite"/>
    </source>
</evidence>
<feature type="domain" description="Cilium assembly protein DZIP1 N-terminal" evidence="3">
    <location>
        <begin position="48"/>
        <end position="164"/>
    </location>
</feature>
<sequence length="909" mass="99643">MGPKRTLSERQGIDQEAALDSSVEDPALTSMEVVMNPLAAMPCPASPFSFDRRRLKIDWRLLHGVDVDRVVRETDLDLLEKVVSMAVYGDLEAEDPEALSPLNFGRICRVAQLTGEYLLHVQDRLALENSQLKEDRLKASKYNEALRLRIKEQRESGRENRRELRRAQRSLRAYEALAAAATAEAESSSVGAAKAEELREKLAGVQGQVTELKAQREALLTEIRHLKGDMQAANAQDLNGQPPCNMPKASRDRDEEVLSLREQLTSLRAKQRTLQAERDALDADLESSKRSQVVSSSERDTALQLAEARVKRLAQSLQESEAEVTSLAARLQSSERALADAQADSGLQNDKAARELQSENSRLLSEMQNMENELQSVERERDRSTANVKRLADEVERLQSRLETAEAAQVQGSSASGPEQEQIAALKSNISDLEKGFLTRTTSDMEASNPRVQTLPAFQGLPTVQEQTESAQTRGDDEDQPVEEPQPPTTSQTPRSARMVRRPLQSTESDVGDAMLGVPPTPSPGEMRRFQRSLSNQLVGAGHPGVLSKFSHDPQKFEEARGDVQAELEGELDGQLATFGIDPTAGQLSDAEYAEAMAELKRRRVAAMANMTPEEQAHIQYKRSTILWHAHAVAEREKVRQAAAAGEYSSYGASPGGLARQATSPGKQGSGLIRQGQSLARQGTSPVRQGSSLIRGGSSLGRQGSQMMRQPSSPPGVRASPLAGARSLSPGGGSRRWASPLQVQPPAGRDEVFEETFGDTFSPLRSGHHPSEFQSPERQLASRGSGRFEAEQDDSPQQIRARRSLLSTPSSRFKQASPNRSESMQRAQTPTRSWTIRSRGRPSPLQRQGESSFSVAASQPSISKWAAERADSERDMRDTEAQIWSNAGPAGPTRLLAQRSYAPTSRPGD</sequence>